<dbReference type="PROSITE" id="PS50943">
    <property type="entry name" value="HTH_CROC1"/>
    <property type="match status" value="1"/>
</dbReference>
<dbReference type="CDD" id="cd00093">
    <property type="entry name" value="HTH_XRE"/>
    <property type="match status" value="1"/>
</dbReference>
<name>A0A077MZE9_XENBV</name>
<dbReference type="AlphaFoldDB" id="A0A077MZE9"/>
<dbReference type="EMBL" id="CBSW010000011">
    <property type="protein sequence ID" value="CDG95156.1"/>
    <property type="molecule type" value="Genomic_DNA"/>
</dbReference>
<evidence type="ECO:0000259" key="4">
    <source>
        <dbReference type="PROSITE" id="PS50943"/>
    </source>
</evidence>
<dbReference type="Pfam" id="PF01381">
    <property type="entry name" value="HTH_3"/>
    <property type="match status" value="1"/>
</dbReference>
<comment type="caution">
    <text evidence="5">The sequence shown here is derived from an EMBL/GenBank/DDBJ whole genome shotgun (WGS) entry which is preliminary data.</text>
</comment>
<dbReference type="InterPro" id="IPR001387">
    <property type="entry name" value="Cro/C1-type_HTH"/>
</dbReference>
<dbReference type="PANTHER" id="PTHR36511:SF3">
    <property type="entry name" value="ANTITOXIN HIGA-2"/>
    <property type="match status" value="1"/>
</dbReference>
<dbReference type="GO" id="GO:0003677">
    <property type="term" value="F:DNA binding"/>
    <property type="evidence" value="ECO:0007669"/>
    <property type="project" value="UniProtKB-KW"/>
</dbReference>
<dbReference type="NCBIfam" id="NF041265">
    <property type="entry name" value="NadS"/>
    <property type="match status" value="1"/>
</dbReference>
<protein>
    <submittedName>
        <fullName evidence="5">HipB-like protein (HipAB toxin-antitoxin system)</fullName>
    </submittedName>
</protein>
<keyword evidence="3" id="KW-0804">Transcription</keyword>
<proteinExistence type="predicted"/>
<dbReference type="RefSeq" id="WP_038214735.1">
    <property type="nucleotide sequence ID" value="NZ_CAWLWN010000100.1"/>
</dbReference>
<dbReference type="Gene3D" id="1.10.260.40">
    <property type="entry name" value="lambda repressor-like DNA-binding domains"/>
    <property type="match status" value="1"/>
</dbReference>
<evidence type="ECO:0000256" key="1">
    <source>
        <dbReference type="ARBA" id="ARBA00023015"/>
    </source>
</evidence>
<reference evidence="5" key="1">
    <citation type="submission" date="2013-07" db="EMBL/GenBank/DDBJ databases">
        <title>Sub-species coevolution in mutualistic symbiosis.</title>
        <authorList>
            <person name="Murfin K."/>
            <person name="Klassen J."/>
            <person name="Lee M."/>
            <person name="Forst S."/>
            <person name="Stock P."/>
            <person name="Goodrich-Blair H."/>
        </authorList>
    </citation>
    <scope>NUCLEOTIDE SEQUENCE [LARGE SCALE GENOMIC DNA]</scope>
    <source>
        <strain evidence="5">Puntauvense</strain>
    </source>
</reference>
<evidence type="ECO:0000313" key="5">
    <source>
        <dbReference type="EMBL" id="CDG95156.1"/>
    </source>
</evidence>
<dbReference type="HOGENOM" id="CLU_144725_3_2_6"/>
<organism evidence="5">
    <name type="scientific">Xenorhabdus bovienii str. puntauvense</name>
    <dbReference type="NCBI Taxonomy" id="1398201"/>
    <lineage>
        <taxon>Bacteria</taxon>
        <taxon>Pseudomonadati</taxon>
        <taxon>Pseudomonadota</taxon>
        <taxon>Gammaproteobacteria</taxon>
        <taxon>Enterobacterales</taxon>
        <taxon>Morganellaceae</taxon>
        <taxon>Xenorhabdus</taxon>
    </lineage>
</organism>
<evidence type="ECO:0000256" key="2">
    <source>
        <dbReference type="ARBA" id="ARBA00023125"/>
    </source>
</evidence>
<dbReference type="SUPFAM" id="SSF47413">
    <property type="entry name" value="lambda repressor-like DNA-binding domains"/>
    <property type="match status" value="1"/>
</dbReference>
<keyword evidence="1" id="KW-0805">Transcription regulation</keyword>
<dbReference type="InterPro" id="IPR047761">
    <property type="entry name" value="NadS-like"/>
</dbReference>
<dbReference type="PANTHER" id="PTHR36511">
    <property type="entry name" value="MERR FAMILY BACTERIAL REGULATORY PROTEIN"/>
    <property type="match status" value="1"/>
</dbReference>
<gene>
    <name evidence="5" type="ORF">XBP1_1080019</name>
</gene>
<dbReference type="SMART" id="SM00530">
    <property type="entry name" value="HTH_XRE"/>
    <property type="match status" value="1"/>
</dbReference>
<sequence>MDKKLFDDLVESMNQMVAIEKGELSVPAENIHRHRLPDVKNLRETFGLKQSEFAEAVGVSASLIQSWEQHRRIPSGSSLKLLKMLERNPTLISELSAL</sequence>
<dbReference type="InterPro" id="IPR052359">
    <property type="entry name" value="HTH-type_reg/antitoxin"/>
</dbReference>
<accession>A0A077MZE9</accession>
<dbReference type="Proteomes" id="UP000028511">
    <property type="component" value="Unassembled WGS sequence"/>
</dbReference>
<dbReference type="InterPro" id="IPR010982">
    <property type="entry name" value="Lambda_DNA-bd_dom_sf"/>
</dbReference>
<keyword evidence="2" id="KW-0238">DNA-binding</keyword>
<evidence type="ECO:0000256" key="3">
    <source>
        <dbReference type="ARBA" id="ARBA00023163"/>
    </source>
</evidence>
<feature type="domain" description="HTH cro/C1-type" evidence="4">
    <location>
        <begin position="39"/>
        <end position="92"/>
    </location>
</feature>